<proteinExistence type="predicted"/>
<evidence type="ECO:0000256" key="1">
    <source>
        <dbReference type="SAM" id="MobiDB-lite"/>
    </source>
</evidence>
<sequence length="646" mass="71899">MELSLLMARDTFELARLLHNRFRNSPGGGSRDQVLKYMQILIKDLKQRKIQPHPMASLHILSYCKASKQFDIGVDFWEWILLQDRGFMDARTYGAGIELLAYYGKPLHHLESLYIEALRRYPGAFSEYHLSPQAIVTDPSRPSNAPGSRLVLLQGILTARALHGDWRNAYLALDTALRLYPDQVPSRFFELFIFERPVRESFHIFQVACRSGCPVTPATFTHLLSKLTELQQRSPHVLDRIRILKRMLTSLQAYFSAGGKTNVRHLNKIIEAVLQATPSPAGVNACEPQYKRLSSAMEPLIVAFFELGVPASPGTFNVIISMGGKLGRPDLVAGALRSLSEAGLEPDLVTHYCLLGAAGRLGDAEGIKAAWHSIVESEAGPNPTPGSGLVGRKISPAAWKALVNAGKRSGNMAFVKEQLTKYQVKLPEHAVPEEEGFQQTKVGVDPAEEKDVSHETKQDILKALPMDQLPTIERAADGIFDKLKEIQDLATAPKANFYDSPLPMTIFPEPLPFDEVADSEYRGFYKALSTDIKSKMANGKETAVTQMSTGFTLAELRYQNWKAINQLLVESERHEAENANKIDRAPKDGKSLPQTKQGNGKHWTRDAETDGHSEVPAWVALIMRLRGFDMDTSFALVGRYPKRDSA</sequence>
<dbReference type="InterPro" id="IPR011990">
    <property type="entry name" value="TPR-like_helical_dom_sf"/>
</dbReference>
<dbReference type="AlphaFoldDB" id="A0A9P8L2W7"/>
<organism evidence="2 3">
    <name type="scientific">Glutinoglossum americanum</name>
    <dbReference type="NCBI Taxonomy" id="1670608"/>
    <lineage>
        <taxon>Eukaryota</taxon>
        <taxon>Fungi</taxon>
        <taxon>Dikarya</taxon>
        <taxon>Ascomycota</taxon>
        <taxon>Pezizomycotina</taxon>
        <taxon>Geoglossomycetes</taxon>
        <taxon>Geoglossales</taxon>
        <taxon>Geoglossaceae</taxon>
        <taxon>Glutinoglossum</taxon>
    </lineage>
</organism>
<feature type="compositionally biased region" description="Basic and acidic residues" evidence="1">
    <location>
        <begin position="575"/>
        <end position="590"/>
    </location>
</feature>
<evidence type="ECO:0000313" key="2">
    <source>
        <dbReference type="EMBL" id="KAH0537868.1"/>
    </source>
</evidence>
<evidence type="ECO:0008006" key="4">
    <source>
        <dbReference type="Google" id="ProtNLM"/>
    </source>
</evidence>
<name>A0A9P8L2W7_9PEZI</name>
<accession>A0A9P8L2W7</accession>
<dbReference type="EMBL" id="JAGHQL010000129">
    <property type="protein sequence ID" value="KAH0537868.1"/>
    <property type="molecule type" value="Genomic_DNA"/>
</dbReference>
<keyword evidence="3" id="KW-1185">Reference proteome</keyword>
<dbReference type="Proteomes" id="UP000698800">
    <property type="component" value="Unassembled WGS sequence"/>
</dbReference>
<evidence type="ECO:0000313" key="3">
    <source>
        <dbReference type="Proteomes" id="UP000698800"/>
    </source>
</evidence>
<gene>
    <name evidence="2" type="ORF">FGG08_005420</name>
</gene>
<dbReference type="Gene3D" id="1.25.40.10">
    <property type="entry name" value="Tetratricopeptide repeat domain"/>
    <property type="match status" value="1"/>
</dbReference>
<dbReference type="OrthoDB" id="185373at2759"/>
<feature type="region of interest" description="Disordered" evidence="1">
    <location>
        <begin position="575"/>
        <end position="609"/>
    </location>
</feature>
<reference evidence="2" key="1">
    <citation type="submission" date="2021-03" db="EMBL/GenBank/DDBJ databases">
        <title>Comparative genomics and phylogenomic investigation of the class Geoglossomycetes provide insights into ecological specialization and systematics.</title>
        <authorList>
            <person name="Melie T."/>
            <person name="Pirro S."/>
            <person name="Miller A.N."/>
            <person name="Quandt A."/>
        </authorList>
    </citation>
    <scope>NUCLEOTIDE SEQUENCE</scope>
    <source>
        <strain evidence="2">GBOQ0MN5Z8</strain>
    </source>
</reference>
<comment type="caution">
    <text evidence="2">The sequence shown here is derived from an EMBL/GenBank/DDBJ whole genome shotgun (WGS) entry which is preliminary data.</text>
</comment>
<protein>
    <recommendedName>
        <fullName evidence="4">Pentatricopeptide repeat-containing protein</fullName>
    </recommendedName>
</protein>